<evidence type="ECO:0000256" key="4">
    <source>
        <dbReference type="ARBA" id="ARBA00023143"/>
    </source>
</evidence>
<reference evidence="6" key="1">
    <citation type="submission" date="2021-10" db="EMBL/GenBank/DDBJ databases">
        <title>The diversity and Nitrogen Metabolism of Culturable Nitrate-Utilizing Bacteria Within the Oxygen Minimum Zone of the Changjiang (Yangtze River)Estuary.</title>
        <authorList>
            <person name="Zhang D."/>
            <person name="Zheng J."/>
            <person name="Liu S."/>
            <person name="He W."/>
        </authorList>
    </citation>
    <scope>NUCLEOTIDE SEQUENCE</scope>
    <source>
        <strain evidence="6">FXH-223</strain>
    </source>
</reference>
<gene>
    <name evidence="5 6" type="primary">fliE</name>
    <name evidence="6" type="ORF">LL252_15825</name>
</gene>
<evidence type="ECO:0000256" key="3">
    <source>
        <dbReference type="ARBA" id="ARBA00018024"/>
    </source>
</evidence>
<comment type="caution">
    <text evidence="6">The sequence shown here is derived from an EMBL/GenBank/DDBJ whole genome shotgun (WGS) entry which is preliminary data.</text>
</comment>
<protein>
    <recommendedName>
        <fullName evidence="3 5">Flagellar hook-basal body complex protein FliE</fullName>
    </recommendedName>
</protein>
<proteinExistence type="inferred from homology"/>
<dbReference type="PANTHER" id="PTHR34653">
    <property type="match status" value="1"/>
</dbReference>
<dbReference type="PRINTS" id="PR01006">
    <property type="entry name" value="FLGHOOKFLIE"/>
</dbReference>
<dbReference type="PANTHER" id="PTHR34653:SF1">
    <property type="entry name" value="FLAGELLAR HOOK-BASAL BODY COMPLEX PROTEIN FLIE"/>
    <property type="match status" value="1"/>
</dbReference>
<evidence type="ECO:0000256" key="1">
    <source>
        <dbReference type="ARBA" id="ARBA00004117"/>
    </source>
</evidence>
<dbReference type="NCBIfam" id="TIGR00205">
    <property type="entry name" value="fliE"/>
    <property type="match status" value="1"/>
</dbReference>
<dbReference type="AlphaFoldDB" id="A0A9Q3UQP4"/>
<evidence type="ECO:0000313" key="7">
    <source>
        <dbReference type="Proteomes" id="UP001108027"/>
    </source>
</evidence>
<keyword evidence="7" id="KW-1185">Reference proteome</keyword>
<evidence type="ECO:0000256" key="5">
    <source>
        <dbReference type="HAMAP-Rule" id="MF_00724"/>
    </source>
</evidence>
<name>A0A9Q3UQP4_9GAMM</name>
<dbReference type="RefSeq" id="WP_228234711.1">
    <property type="nucleotide sequence ID" value="NZ_JAJGNA010000027.1"/>
</dbReference>
<keyword evidence="6" id="KW-0282">Flagellum</keyword>
<comment type="subcellular location">
    <subcellularLocation>
        <location evidence="1 5">Bacterial flagellum basal body</location>
    </subcellularLocation>
</comment>
<dbReference type="Pfam" id="PF02049">
    <property type="entry name" value="FliE"/>
    <property type="match status" value="1"/>
</dbReference>
<keyword evidence="4 5" id="KW-0975">Bacterial flagellum</keyword>
<evidence type="ECO:0000313" key="6">
    <source>
        <dbReference type="EMBL" id="MCC4310043.1"/>
    </source>
</evidence>
<dbReference type="GO" id="GO:0009425">
    <property type="term" value="C:bacterial-type flagellum basal body"/>
    <property type="evidence" value="ECO:0007669"/>
    <property type="project" value="UniProtKB-SubCell"/>
</dbReference>
<dbReference type="GO" id="GO:0003774">
    <property type="term" value="F:cytoskeletal motor activity"/>
    <property type="evidence" value="ECO:0007669"/>
    <property type="project" value="InterPro"/>
</dbReference>
<sequence>MSAPVSPALQAALTQMRDLAAQAGPVDGARGERFNATVGSGGFSDALQNSLERINQLQQDSAGRARAFQAGAPGVELHDVMITGQKASIAFEMGVQVRNRLVTAYKDIMNMQV</sequence>
<dbReference type="Proteomes" id="UP001108027">
    <property type="component" value="Unassembled WGS sequence"/>
</dbReference>
<keyword evidence="6" id="KW-0966">Cell projection</keyword>
<organism evidence="6 7">
    <name type="scientific">Alloalcanivorax marinus</name>
    <dbReference type="NCBI Taxonomy" id="1177169"/>
    <lineage>
        <taxon>Bacteria</taxon>
        <taxon>Pseudomonadati</taxon>
        <taxon>Pseudomonadota</taxon>
        <taxon>Gammaproteobacteria</taxon>
        <taxon>Oceanospirillales</taxon>
        <taxon>Alcanivoracaceae</taxon>
        <taxon>Alloalcanivorax</taxon>
    </lineage>
</organism>
<evidence type="ECO:0000256" key="2">
    <source>
        <dbReference type="ARBA" id="ARBA00009272"/>
    </source>
</evidence>
<dbReference type="HAMAP" id="MF_00724">
    <property type="entry name" value="FliE"/>
    <property type="match status" value="1"/>
</dbReference>
<comment type="similarity">
    <text evidence="2 5">Belongs to the FliE family.</text>
</comment>
<dbReference type="GO" id="GO:0071973">
    <property type="term" value="P:bacterial-type flagellum-dependent cell motility"/>
    <property type="evidence" value="ECO:0007669"/>
    <property type="project" value="InterPro"/>
</dbReference>
<dbReference type="InterPro" id="IPR001624">
    <property type="entry name" value="FliE"/>
</dbReference>
<keyword evidence="6" id="KW-0969">Cilium</keyword>
<accession>A0A9Q3UQP4</accession>
<dbReference type="EMBL" id="JAJGNA010000027">
    <property type="protein sequence ID" value="MCC4310043.1"/>
    <property type="molecule type" value="Genomic_DNA"/>
</dbReference>
<dbReference type="GO" id="GO:0005198">
    <property type="term" value="F:structural molecule activity"/>
    <property type="evidence" value="ECO:0007669"/>
    <property type="project" value="UniProtKB-UniRule"/>
</dbReference>